<organism evidence="2 3">
    <name type="scientific">Sulfitobacter noctilucicola</name>
    <dbReference type="NCBI Taxonomy" id="1342301"/>
    <lineage>
        <taxon>Bacteria</taxon>
        <taxon>Pseudomonadati</taxon>
        <taxon>Pseudomonadota</taxon>
        <taxon>Alphaproteobacteria</taxon>
        <taxon>Rhodobacterales</taxon>
        <taxon>Roseobacteraceae</taxon>
        <taxon>Sulfitobacter</taxon>
    </lineage>
</organism>
<gene>
    <name evidence="2" type="ORF">GGR93_000026</name>
</gene>
<proteinExistence type="predicted"/>
<dbReference type="EMBL" id="JACIFU010000001">
    <property type="protein sequence ID" value="MBB4172265.1"/>
    <property type="molecule type" value="Genomic_DNA"/>
</dbReference>
<reference evidence="2 3" key="1">
    <citation type="submission" date="2020-08" db="EMBL/GenBank/DDBJ databases">
        <title>Genomic Encyclopedia of Type Strains, Phase IV (KMG-IV): sequencing the most valuable type-strain genomes for metagenomic binning, comparative biology and taxonomic classification.</title>
        <authorList>
            <person name="Goeker M."/>
        </authorList>
    </citation>
    <scope>NUCLEOTIDE SEQUENCE [LARGE SCALE GENOMIC DNA]</scope>
    <source>
        <strain evidence="2 3">DSM 101015</strain>
    </source>
</reference>
<accession>A0A7W6Q1P8</accession>
<feature type="region of interest" description="Disordered" evidence="1">
    <location>
        <begin position="1"/>
        <end position="20"/>
    </location>
</feature>
<name>A0A7W6Q1P8_9RHOB</name>
<evidence type="ECO:0000256" key="1">
    <source>
        <dbReference type="SAM" id="MobiDB-lite"/>
    </source>
</evidence>
<dbReference type="AlphaFoldDB" id="A0A7W6Q1P8"/>
<evidence type="ECO:0000313" key="2">
    <source>
        <dbReference type="EMBL" id="MBB4172265.1"/>
    </source>
</evidence>
<sequence length="43" mass="4878">MMVRRVSATTSRPDPRSATRQRNWYGHCEVGLEYIGQVKLGVA</sequence>
<comment type="caution">
    <text evidence="2">The sequence shown here is derived from an EMBL/GenBank/DDBJ whole genome shotgun (WGS) entry which is preliminary data.</text>
</comment>
<dbReference type="Proteomes" id="UP000565745">
    <property type="component" value="Unassembled WGS sequence"/>
</dbReference>
<keyword evidence="3" id="KW-1185">Reference proteome</keyword>
<evidence type="ECO:0000313" key="3">
    <source>
        <dbReference type="Proteomes" id="UP000565745"/>
    </source>
</evidence>
<feature type="compositionally biased region" description="Polar residues" evidence="1">
    <location>
        <begin position="7"/>
        <end position="20"/>
    </location>
</feature>
<protein>
    <submittedName>
        <fullName evidence="2">Uncharacterized protein</fullName>
    </submittedName>
</protein>